<dbReference type="AlphaFoldDB" id="A0A5B8NKD2"/>
<feature type="transmembrane region" description="Helical" evidence="2">
    <location>
        <begin position="60"/>
        <end position="85"/>
    </location>
</feature>
<feature type="compositionally biased region" description="Basic and acidic residues" evidence="1">
    <location>
        <begin position="478"/>
        <end position="491"/>
    </location>
</feature>
<dbReference type="Pfam" id="PF09822">
    <property type="entry name" value="ABC_transp_aux"/>
    <property type="match status" value="1"/>
</dbReference>
<evidence type="ECO:0000313" key="5">
    <source>
        <dbReference type="EMBL" id="QDZ38775.1"/>
    </source>
</evidence>
<dbReference type="Proteomes" id="UP000318453">
    <property type="component" value="Chromosome"/>
</dbReference>
<dbReference type="OrthoDB" id="501439at2"/>
<evidence type="ECO:0000259" key="3">
    <source>
        <dbReference type="Pfam" id="PF09822"/>
    </source>
</evidence>
<feature type="transmembrane region" description="Helical" evidence="2">
    <location>
        <begin position="603"/>
        <end position="625"/>
    </location>
</feature>
<feature type="transmembrane region" description="Helical" evidence="2">
    <location>
        <begin position="5"/>
        <end position="23"/>
    </location>
</feature>
<keyword evidence="2" id="KW-0472">Membrane</keyword>
<dbReference type="RefSeq" id="WP_146294386.1">
    <property type="nucleotide sequence ID" value="NZ_CP042326.1"/>
</dbReference>
<evidence type="ECO:0000259" key="4">
    <source>
        <dbReference type="Pfam" id="PF23357"/>
    </source>
</evidence>
<feature type="compositionally biased region" description="Acidic residues" evidence="1">
    <location>
        <begin position="517"/>
        <end position="535"/>
    </location>
</feature>
<sequence length="628" mass="70695">MAKYFLLFGTIFIIIGTVAGYVAGEWIPVPMGILAGGTFILILGFIILSRGFWRRRSMQTGINALIATIALVTILISVNIIAINYGRTFDLTETNLYTLAPQSQQLVANLEQPLRVVVFESPPSRENKRLLENYQSYSDNFEFEFVDPQQDIAKVESFEVESFGEVHIEYGDKTRFVQEVNEYEPLSEVELTNAINIIQRDRVSFAYFLQGHGEPPLEPVEGGLSQAADSLEQQGYQVEPFNFAEEATLPSSPNSVLIIVSPEQDLFPGEIEEIQDYVADGGHLLLLLDHDSSDSLEPLLDPWGIELDDRVIVDASGRGQALGFNPATTLVTNYGDHPITNPLGNGITVYPLSRPVDVREMSGVEATPLVFSNEESWAQSDITQEELQYNPERDRAGPLVLSFALERTEVTDEDAEVTDEDVEEIPEEFPDLEEDIETEEIPEEEIQEQFPDLEEDIEPEEIPEENQLEESPEEEETSQERDIVPPSERMEPSPNNEENNPEETNNENGEEITQTPEELEDEEEEEAENELEELPEPSIDSRVVIFGNSEFAKNGLFIQQLNGDIFLNSVDWLVISDDDASLGLRPQEETNRRINLTSQQATILQNVAMLIVPLFGVVLAIISWLRRR</sequence>
<protein>
    <submittedName>
        <fullName evidence="5">DUF4350 domain-containing protein</fullName>
    </submittedName>
</protein>
<organism evidence="5 6">
    <name type="scientific">Euhalothece natronophila Z-M001</name>
    <dbReference type="NCBI Taxonomy" id="522448"/>
    <lineage>
        <taxon>Bacteria</taxon>
        <taxon>Bacillati</taxon>
        <taxon>Cyanobacteriota</taxon>
        <taxon>Cyanophyceae</taxon>
        <taxon>Oscillatoriophycideae</taxon>
        <taxon>Chroococcales</taxon>
        <taxon>Halothecacae</taxon>
        <taxon>Halothece cluster</taxon>
        <taxon>Euhalothece</taxon>
    </lineage>
</organism>
<dbReference type="SUPFAM" id="SSF52317">
    <property type="entry name" value="Class I glutamine amidotransferase-like"/>
    <property type="match status" value="1"/>
</dbReference>
<proteinExistence type="predicted"/>
<keyword evidence="2" id="KW-1133">Transmembrane helix</keyword>
<keyword evidence="6" id="KW-1185">Reference proteome</keyword>
<dbReference type="InterPro" id="IPR055396">
    <property type="entry name" value="DUF7088"/>
</dbReference>
<dbReference type="Pfam" id="PF23357">
    <property type="entry name" value="DUF7088"/>
    <property type="match status" value="1"/>
</dbReference>
<evidence type="ECO:0000256" key="1">
    <source>
        <dbReference type="SAM" id="MobiDB-lite"/>
    </source>
</evidence>
<dbReference type="EMBL" id="CP042326">
    <property type="protein sequence ID" value="QDZ38775.1"/>
    <property type="molecule type" value="Genomic_DNA"/>
</dbReference>
<feature type="domain" description="ABC-type uncharacterised transport system" evidence="3">
    <location>
        <begin position="207"/>
        <end position="408"/>
    </location>
</feature>
<name>A0A5B8NKD2_9CHRO</name>
<feature type="transmembrane region" description="Helical" evidence="2">
    <location>
        <begin position="29"/>
        <end position="48"/>
    </location>
</feature>
<accession>A0A5B8NKD2</accession>
<keyword evidence="2" id="KW-0812">Transmembrane</keyword>
<feature type="region of interest" description="Disordered" evidence="1">
    <location>
        <begin position="410"/>
        <end position="536"/>
    </location>
</feature>
<dbReference type="InterPro" id="IPR029062">
    <property type="entry name" value="Class_I_gatase-like"/>
</dbReference>
<feature type="compositionally biased region" description="Acidic residues" evidence="1">
    <location>
        <begin position="499"/>
        <end position="510"/>
    </location>
</feature>
<gene>
    <name evidence="5" type="ORF">FRE64_01745</name>
</gene>
<feature type="compositionally biased region" description="Acidic residues" evidence="1">
    <location>
        <begin position="411"/>
        <end position="477"/>
    </location>
</feature>
<evidence type="ECO:0000256" key="2">
    <source>
        <dbReference type="SAM" id="Phobius"/>
    </source>
</evidence>
<reference evidence="5" key="1">
    <citation type="submission" date="2019-08" db="EMBL/GenBank/DDBJ databases">
        <title>Carotenoids and Carotenoid Binding Proteins in the Halophilic Cyanobacterium Euhalothece sp. ZM00.</title>
        <authorList>
            <person name="Cho S.M."/>
            <person name="Song J.Y."/>
            <person name="Park Y.-I."/>
        </authorList>
    </citation>
    <scope>NUCLEOTIDE SEQUENCE [LARGE SCALE GENOMIC DNA]</scope>
    <source>
        <strain evidence="5">Z-M001</strain>
    </source>
</reference>
<feature type="domain" description="DUF7088" evidence="4">
    <location>
        <begin position="93"/>
        <end position="153"/>
    </location>
</feature>
<dbReference type="KEGG" id="enn:FRE64_01745"/>
<evidence type="ECO:0000313" key="6">
    <source>
        <dbReference type="Proteomes" id="UP000318453"/>
    </source>
</evidence>
<dbReference type="InterPro" id="IPR019196">
    <property type="entry name" value="ABC_transp_unknown"/>
</dbReference>